<evidence type="ECO:0000313" key="1">
    <source>
        <dbReference type="EMBL" id="MPC34055.1"/>
    </source>
</evidence>
<evidence type="ECO:0000313" key="2">
    <source>
        <dbReference type="Proteomes" id="UP000324222"/>
    </source>
</evidence>
<dbReference type="AlphaFoldDB" id="A0A5B7EKU1"/>
<dbReference type="Proteomes" id="UP000324222">
    <property type="component" value="Unassembled WGS sequence"/>
</dbReference>
<proteinExistence type="predicted"/>
<keyword evidence="2" id="KW-1185">Reference proteome</keyword>
<sequence>MYGILPSFLSDTALSPAARFGPVGVVSKNCSATTLKRILPPASLSVWPKSHGGMRTMWRISAS</sequence>
<reference evidence="1 2" key="1">
    <citation type="submission" date="2019-05" db="EMBL/GenBank/DDBJ databases">
        <title>Another draft genome of Portunus trituberculatus and its Hox gene families provides insights of decapod evolution.</title>
        <authorList>
            <person name="Jeong J.-H."/>
            <person name="Song I."/>
            <person name="Kim S."/>
            <person name="Choi T."/>
            <person name="Kim D."/>
            <person name="Ryu S."/>
            <person name="Kim W."/>
        </authorList>
    </citation>
    <scope>NUCLEOTIDE SEQUENCE [LARGE SCALE GENOMIC DNA]</scope>
    <source>
        <tissue evidence="1">Muscle</tissue>
    </source>
</reference>
<name>A0A5B7EKU1_PORTR</name>
<organism evidence="1 2">
    <name type="scientific">Portunus trituberculatus</name>
    <name type="common">Swimming crab</name>
    <name type="synonym">Neptunus trituberculatus</name>
    <dbReference type="NCBI Taxonomy" id="210409"/>
    <lineage>
        <taxon>Eukaryota</taxon>
        <taxon>Metazoa</taxon>
        <taxon>Ecdysozoa</taxon>
        <taxon>Arthropoda</taxon>
        <taxon>Crustacea</taxon>
        <taxon>Multicrustacea</taxon>
        <taxon>Malacostraca</taxon>
        <taxon>Eumalacostraca</taxon>
        <taxon>Eucarida</taxon>
        <taxon>Decapoda</taxon>
        <taxon>Pleocyemata</taxon>
        <taxon>Brachyura</taxon>
        <taxon>Eubrachyura</taxon>
        <taxon>Portunoidea</taxon>
        <taxon>Portunidae</taxon>
        <taxon>Portuninae</taxon>
        <taxon>Portunus</taxon>
    </lineage>
</organism>
<accession>A0A5B7EKU1</accession>
<protein>
    <submittedName>
        <fullName evidence="1">Uncharacterized protein</fullName>
    </submittedName>
</protein>
<gene>
    <name evidence="1" type="ORF">E2C01_027427</name>
</gene>
<dbReference type="EMBL" id="VSRR010002972">
    <property type="protein sequence ID" value="MPC34055.1"/>
    <property type="molecule type" value="Genomic_DNA"/>
</dbReference>
<comment type="caution">
    <text evidence="1">The sequence shown here is derived from an EMBL/GenBank/DDBJ whole genome shotgun (WGS) entry which is preliminary data.</text>
</comment>